<evidence type="ECO:0000256" key="1">
    <source>
        <dbReference type="SAM" id="MobiDB-lite"/>
    </source>
</evidence>
<proteinExistence type="predicted"/>
<dbReference type="Proteomes" id="UP000664303">
    <property type="component" value="Unassembled WGS sequence"/>
</dbReference>
<dbReference type="EMBL" id="JAFKCZ010000006">
    <property type="protein sequence ID" value="MBN7796947.1"/>
    <property type="molecule type" value="Genomic_DNA"/>
</dbReference>
<evidence type="ECO:0000313" key="5">
    <source>
        <dbReference type="Proteomes" id="UP000664303"/>
    </source>
</evidence>
<dbReference type="InterPro" id="IPR007844">
    <property type="entry name" value="AsmA"/>
</dbReference>
<feature type="transmembrane region" description="Helical" evidence="2">
    <location>
        <begin position="12"/>
        <end position="33"/>
    </location>
</feature>
<dbReference type="RefSeq" id="WP_206560385.1">
    <property type="nucleotide sequence ID" value="NZ_JAFKCZ010000006.1"/>
</dbReference>
<feature type="region of interest" description="Disordered" evidence="1">
    <location>
        <begin position="463"/>
        <end position="494"/>
    </location>
</feature>
<name>A0A939DG90_9GAMM</name>
<dbReference type="PANTHER" id="PTHR30441:SF8">
    <property type="entry name" value="DUF748 DOMAIN-CONTAINING PROTEIN"/>
    <property type="match status" value="1"/>
</dbReference>
<dbReference type="InterPro" id="IPR052894">
    <property type="entry name" value="AsmA-related"/>
</dbReference>
<organism evidence="4 5">
    <name type="scientific">Parahaliea mediterranea</name>
    <dbReference type="NCBI Taxonomy" id="651086"/>
    <lineage>
        <taxon>Bacteria</taxon>
        <taxon>Pseudomonadati</taxon>
        <taxon>Pseudomonadota</taxon>
        <taxon>Gammaproteobacteria</taxon>
        <taxon>Cellvibrionales</taxon>
        <taxon>Halieaceae</taxon>
        <taxon>Parahaliea</taxon>
    </lineage>
</organism>
<dbReference type="GO" id="GO:0005886">
    <property type="term" value="C:plasma membrane"/>
    <property type="evidence" value="ECO:0007669"/>
    <property type="project" value="TreeGrafter"/>
</dbReference>
<evidence type="ECO:0000259" key="3">
    <source>
        <dbReference type="Pfam" id="PF05170"/>
    </source>
</evidence>
<protein>
    <submittedName>
        <fullName evidence="4">AsmA family protein</fullName>
    </submittedName>
</protein>
<dbReference type="PANTHER" id="PTHR30441">
    <property type="entry name" value="DUF748 DOMAIN-CONTAINING PROTEIN"/>
    <property type="match status" value="1"/>
</dbReference>
<feature type="compositionally biased region" description="Basic and acidic residues" evidence="1">
    <location>
        <begin position="467"/>
        <end position="481"/>
    </location>
</feature>
<dbReference type="AlphaFoldDB" id="A0A939DG90"/>
<gene>
    <name evidence="4" type="ORF">JYP50_10110</name>
</gene>
<accession>A0A939DG90</accession>
<dbReference type="GO" id="GO:0090313">
    <property type="term" value="P:regulation of protein targeting to membrane"/>
    <property type="evidence" value="ECO:0007669"/>
    <property type="project" value="TreeGrafter"/>
</dbReference>
<keyword evidence="2" id="KW-0472">Membrane</keyword>
<dbReference type="Pfam" id="PF05170">
    <property type="entry name" value="AsmA"/>
    <property type="match status" value="1"/>
</dbReference>
<feature type="region of interest" description="Disordered" evidence="1">
    <location>
        <begin position="129"/>
        <end position="154"/>
    </location>
</feature>
<sequence length="793" mass="83663">MPRTILNTAAILAGLVLALLITAIAGLLLYLQYGDLNTQRPRLESLVSQATGRPFRIEGELELKLWPELFLSVGGLQLANAEWASGEPMARLGQFAVKIRPGSLLLGPLDIRELHLRDLDLLVETGPTGETNWALATPDPEEAPDPPSRDSGNGDLAVILQRAQLSNLRLRYPGPDSETQSAMIRDLSLVNTDADRLRVEGRGTALDMPLTVSGQVDTRDGVVQTDAVRYELALVLGESRLAVEGTRTPPASDSPARMSLDLRMDGLQPLMDRLAVPLTVPGPLQLAVHGRGEAQRADIDIEGRLGAITLDSEARRSGDSLAIDGSISTLAQAGALFDIQGLPAAPLTWSSTLILEKNALDIREFSATTGQSRITATGHLGDSNGGSSLSLEANAAAAAELLDTLPPLPFTVAATLALREGELSIAPLEARLGDSDLTGTVRIGRGERGSVDIQLQSRRIDLSQLSAHDKTRPDTGGKAPEEAPDTAAGESSAPRYVFTGKPLPFSMLQKNTADFHWAIDELATPLVTLAAMDLSAGLHAGRLEAQAAFEGPAGGLGRNSLVLETSGNRAELTLQNRLRDLRINVASGNVERVNDIPALNLTLDLAASGSSPRELAAASDGKLLLTLGPGQLNNSVVEKFSGDLLAQLVSALDPFARTQTHMAFECGVAAATIEGGEALLDPLAFQSEKLQVIAGGSIDLKTEAIDIEFNTRPRSGVGVSADMFVTPFVSLKGTLSKPRVGMNESSTLLTGGAAVATGGLSLLWKGLYDRAAGSIDHCRDTLEKHAHPPLDGK</sequence>
<comment type="caution">
    <text evidence="4">The sequence shown here is derived from an EMBL/GenBank/DDBJ whole genome shotgun (WGS) entry which is preliminary data.</text>
</comment>
<evidence type="ECO:0000313" key="4">
    <source>
        <dbReference type="EMBL" id="MBN7796947.1"/>
    </source>
</evidence>
<keyword evidence="2" id="KW-0812">Transmembrane</keyword>
<feature type="domain" description="AsmA" evidence="3">
    <location>
        <begin position="8"/>
        <end position="139"/>
    </location>
</feature>
<keyword evidence="2" id="KW-1133">Transmembrane helix</keyword>
<keyword evidence="5" id="KW-1185">Reference proteome</keyword>
<reference evidence="4" key="1">
    <citation type="submission" date="2021-02" db="EMBL/GenBank/DDBJ databases">
        <title>PHA producing bacteria isolated from coastal sediment in Guangdong, Shenzhen.</title>
        <authorList>
            <person name="Zheng W."/>
            <person name="Yu S."/>
            <person name="Huang Y."/>
        </authorList>
    </citation>
    <scope>NUCLEOTIDE SEQUENCE</scope>
    <source>
        <strain evidence="4">TN14-10</strain>
    </source>
</reference>
<evidence type="ECO:0000256" key="2">
    <source>
        <dbReference type="SAM" id="Phobius"/>
    </source>
</evidence>